<comment type="caution">
    <text evidence="3">The sequence shown here is derived from an EMBL/GenBank/DDBJ whole genome shotgun (WGS) entry which is preliminary data.</text>
</comment>
<dbReference type="InterPro" id="IPR008863">
    <property type="entry name" value="Toxic_anion-R_TelA"/>
</dbReference>
<evidence type="ECO:0000313" key="4">
    <source>
        <dbReference type="Proteomes" id="UP001314903"/>
    </source>
</evidence>
<evidence type="ECO:0000256" key="1">
    <source>
        <dbReference type="PIRNR" id="PIRNR026508"/>
    </source>
</evidence>
<dbReference type="Pfam" id="PF05816">
    <property type="entry name" value="TelA"/>
    <property type="match status" value="1"/>
</dbReference>
<keyword evidence="2" id="KW-0175">Coiled coil</keyword>
<dbReference type="PANTHER" id="PTHR38432:SF2">
    <property type="entry name" value="TELLURITE RESISTANCE PROTEIN"/>
    <property type="match status" value="1"/>
</dbReference>
<proteinExistence type="inferred from homology"/>
<dbReference type="Proteomes" id="UP001314903">
    <property type="component" value="Unassembled WGS sequence"/>
</dbReference>
<protein>
    <submittedName>
        <fullName evidence="3">Uncharacterized protein YaaN involved in tellurite resistance</fullName>
    </submittedName>
</protein>
<dbReference type="EMBL" id="JAGGLI010000001">
    <property type="protein sequence ID" value="MBP2026357.1"/>
    <property type="molecule type" value="Genomic_DNA"/>
</dbReference>
<organism evidence="3 4">
    <name type="scientific">Acetoanaerobium pronyense</name>
    <dbReference type="NCBI Taxonomy" id="1482736"/>
    <lineage>
        <taxon>Bacteria</taxon>
        <taxon>Bacillati</taxon>
        <taxon>Bacillota</taxon>
        <taxon>Clostridia</taxon>
        <taxon>Peptostreptococcales</taxon>
        <taxon>Filifactoraceae</taxon>
        <taxon>Acetoanaerobium</taxon>
    </lineage>
</organism>
<keyword evidence="4" id="KW-1185">Reference proteome</keyword>
<dbReference type="PIRSF" id="PIRSF026508">
    <property type="entry name" value="TelA"/>
    <property type="match status" value="1"/>
</dbReference>
<sequence length="359" mass="41518">MSEELEQREVDLEKKINEVQLKIKSSPEVVRLADGLDTRNAQSIMNFGQETAVEISKFSDKILSSISNSSVEDSGRMLQQLNSIMSKFDPKDFEEKQRGFLSKVFNKVKDDIARLLDKYQTMDNEMSKIYVEIKQYESEINKTNNMLEEMFEKNIQYYENLEKYIAAGHLISERMKKHIIPQLENKMNTSGQQMDVINHQNALQTLEMVEQRVYDLEMAKMVALQTAPQIKLIQRGNYNLLRKIGSAFVITIPVFKTGLIQAIAIKRQKIQADAMKALDDKTNEMLMRNAENISTQSIDIARLTSGSSIKIETLEKTFETIMNGISETRQIEEDNKKVREEGRKKLIELQEKFENSKKH</sequence>
<dbReference type="RefSeq" id="WP_209658322.1">
    <property type="nucleotide sequence ID" value="NZ_JAGGLI010000001.1"/>
</dbReference>
<comment type="similarity">
    <text evidence="1">Belongs to the TelA family.</text>
</comment>
<evidence type="ECO:0000313" key="3">
    <source>
        <dbReference type="EMBL" id="MBP2026357.1"/>
    </source>
</evidence>
<reference evidence="3 4" key="1">
    <citation type="submission" date="2021-03" db="EMBL/GenBank/DDBJ databases">
        <title>Genomic Encyclopedia of Type Strains, Phase IV (KMG-IV): sequencing the most valuable type-strain genomes for metagenomic binning, comparative biology and taxonomic classification.</title>
        <authorList>
            <person name="Goeker M."/>
        </authorList>
    </citation>
    <scope>NUCLEOTIDE SEQUENCE [LARGE SCALE GENOMIC DNA]</scope>
    <source>
        <strain evidence="3 4">DSM 27512</strain>
    </source>
</reference>
<feature type="coiled-coil region" evidence="2">
    <location>
        <begin position="105"/>
        <end position="153"/>
    </location>
</feature>
<dbReference type="PANTHER" id="PTHR38432">
    <property type="entry name" value="TELA-LIKE PROTEIN SAOUHSC_01408"/>
    <property type="match status" value="1"/>
</dbReference>
<accession>A0ABS4KF00</accession>
<name>A0ABS4KF00_9FIRM</name>
<gene>
    <name evidence="3" type="ORF">J2Z35_000146</name>
</gene>
<evidence type="ECO:0000256" key="2">
    <source>
        <dbReference type="SAM" id="Coils"/>
    </source>
</evidence>